<proteinExistence type="predicted"/>
<dbReference type="GO" id="GO:0003677">
    <property type="term" value="F:DNA binding"/>
    <property type="evidence" value="ECO:0007669"/>
    <property type="project" value="InterPro"/>
</dbReference>
<dbReference type="CDD" id="cd00093">
    <property type="entry name" value="HTH_XRE"/>
    <property type="match status" value="1"/>
</dbReference>
<feature type="domain" description="HTH cro/C1-type" evidence="2">
    <location>
        <begin position="85"/>
        <end position="142"/>
    </location>
</feature>
<evidence type="ECO:0000313" key="3">
    <source>
        <dbReference type="EMBL" id="MBK6973714.1"/>
    </source>
</evidence>
<protein>
    <submittedName>
        <fullName evidence="3">Helix-turn-helix transcriptional regulator</fullName>
    </submittedName>
</protein>
<evidence type="ECO:0000313" key="4">
    <source>
        <dbReference type="Proteomes" id="UP000807785"/>
    </source>
</evidence>
<dbReference type="Gene3D" id="1.10.260.40">
    <property type="entry name" value="lambda repressor-like DNA-binding domains"/>
    <property type="match status" value="1"/>
</dbReference>
<dbReference type="PROSITE" id="PS50943">
    <property type="entry name" value="HTH_CROC1"/>
    <property type="match status" value="1"/>
</dbReference>
<dbReference type="InterPro" id="IPR010982">
    <property type="entry name" value="Lambda_DNA-bd_dom_sf"/>
</dbReference>
<reference evidence="3" key="1">
    <citation type="submission" date="2020-10" db="EMBL/GenBank/DDBJ databases">
        <title>Connecting structure to function with the recovery of over 1000 high-quality activated sludge metagenome-assembled genomes encoding full-length rRNA genes using long-read sequencing.</title>
        <authorList>
            <person name="Singleton C.M."/>
            <person name="Petriglieri F."/>
            <person name="Kristensen J.M."/>
            <person name="Kirkegaard R.H."/>
            <person name="Michaelsen T.Y."/>
            <person name="Andersen M.H."/>
            <person name="Karst S.M."/>
            <person name="Dueholm M.S."/>
            <person name="Nielsen P.H."/>
            <person name="Albertsen M."/>
        </authorList>
    </citation>
    <scope>NUCLEOTIDE SEQUENCE</scope>
    <source>
        <strain evidence="3">Bjer_18-Q3-R1-45_BAT3C.347</strain>
    </source>
</reference>
<name>A0A9D7E433_9PROT</name>
<evidence type="ECO:0000256" key="1">
    <source>
        <dbReference type="SAM" id="MobiDB-lite"/>
    </source>
</evidence>
<accession>A0A9D7E433</accession>
<dbReference type="EMBL" id="JADJEV010000003">
    <property type="protein sequence ID" value="MBK6973714.1"/>
    <property type="molecule type" value="Genomic_DNA"/>
</dbReference>
<gene>
    <name evidence="3" type="ORF">IPH26_12490</name>
</gene>
<sequence>MPATRTRQPAARGAGRPRKSAAPRTAAVTKRDDSTLQLLARELRSWTDSVLGVASTAAMSFNVAKALLPTKPGQRSALHRAGALVRNMRESAGLSLKELGKAIDLKDPSLLEAVEGGTAALPFEIIMRLAAVLARNDPIPFVMKLTRTNNPALWKVLEDLGVGRLVLQSSREREFAHIYSVNDSARRLSDEDFAAVLDFTRSAFDTAMAFRDRTRKAREPRPDVKPESESD</sequence>
<feature type="region of interest" description="Disordered" evidence="1">
    <location>
        <begin position="1"/>
        <end position="30"/>
    </location>
</feature>
<evidence type="ECO:0000259" key="2">
    <source>
        <dbReference type="PROSITE" id="PS50943"/>
    </source>
</evidence>
<dbReference type="Proteomes" id="UP000807785">
    <property type="component" value="Unassembled WGS sequence"/>
</dbReference>
<organism evidence="3 4">
    <name type="scientific">Candidatus Methylophosphatis roskildensis</name>
    <dbReference type="NCBI Taxonomy" id="2899263"/>
    <lineage>
        <taxon>Bacteria</taxon>
        <taxon>Pseudomonadati</taxon>
        <taxon>Pseudomonadota</taxon>
        <taxon>Betaproteobacteria</taxon>
        <taxon>Nitrosomonadales</taxon>
        <taxon>Sterolibacteriaceae</taxon>
        <taxon>Candidatus Methylophosphatis</taxon>
    </lineage>
</organism>
<dbReference type="AlphaFoldDB" id="A0A9D7E433"/>
<dbReference type="SUPFAM" id="SSF47413">
    <property type="entry name" value="lambda repressor-like DNA-binding domains"/>
    <property type="match status" value="1"/>
</dbReference>
<comment type="caution">
    <text evidence="3">The sequence shown here is derived from an EMBL/GenBank/DDBJ whole genome shotgun (WGS) entry which is preliminary data.</text>
</comment>
<feature type="compositionally biased region" description="Low complexity" evidence="1">
    <location>
        <begin position="1"/>
        <end position="14"/>
    </location>
</feature>
<dbReference type="InterPro" id="IPR001387">
    <property type="entry name" value="Cro/C1-type_HTH"/>
</dbReference>